<evidence type="ECO:0000313" key="3">
    <source>
        <dbReference type="Proteomes" id="UP000051494"/>
    </source>
</evidence>
<accession>A0A0Q9YC92</accession>
<dbReference type="OrthoDB" id="5652538at2"/>
<name>A0A0Q9YC92_9GAMM</name>
<proteinExistence type="predicted"/>
<gene>
    <name evidence="2" type="ORF">CC99x_007055</name>
    <name evidence="1" type="ORF">CC99x_01672</name>
</gene>
<dbReference type="STRING" id="437022.CC99x_01672"/>
<reference evidence="2" key="3">
    <citation type="submission" date="2021-06" db="EMBL/GenBank/DDBJ databases">
        <title>Genomic Description and Analysis of Intracellular Bacteria, Candidatus Berkiella cookevillensis and Candidatus Berkiella aquae.</title>
        <authorList>
            <person name="Kidane D.T."/>
            <person name="Mehari Y.T."/>
            <person name="Rice F.C."/>
            <person name="Arivett B.A."/>
            <person name="Farone A.L."/>
            <person name="Berk S.G."/>
            <person name="Farone M.B."/>
        </authorList>
    </citation>
    <scope>NUCLEOTIDE SEQUENCE</scope>
    <source>
        <strain evidence="2">CC99</strain>
    </source>
</reference>
<evidence type="ECO:0000313" key="2">
    <source>
        <dbReference type="EMBL" id="MCS5708664.1"/>
    </source>
</evidence>
<keyword evidence="3" id="KW-1185">Reference proteome</keyword>
<comment type="caution">
    <text evidence="1">The sequence shown here is derived from an EMBL/GenBank/DDBJ whole genome shotgun (WGS) entry which is preliminary data.</text>
</comment>
<protein>
    <submittedName>
        <fullName evidence="1">Uncharacterized protein</fullName>
    </submittedName>
</protein>
<reference evidence="2" key="2">
    <citation type="journal article" date="2016" name="Genome Announc.">
        <title>Draft Genome Sequences of Two Novel Amoeba-Resistant Intranuclear Bacteria, 'Candidatus Berkiella cookevillensis' and 'Candidatus Berkiella aquae'.</title>
        <authorList>
            <person name="Mehari Y.T."/>
            <person name="Arivett B.A."/>
            <person name="Farone A.L."/>
            <person name="Gunderson J.H."/>
            <person name="Farone M.B."/>
        </authorList>
    </citation>
    <scope>NUCLEOTIDE SEQUENCE</scope>
    <source>
        <strain evidence="2">CC99</strain>
    </source>
</reference>
<evidence type="ECO:0000313" key="1">
    <source>
        <dbReference type="EMBL" id="KRG18230.1"/>
    </source>
</evidence>
<reference evidence="1" key="1">
    <citation type="submission" date="2015-09" db="EMBL/GenBank/DDBJ databases">
        <title>Draft Genome Sequences of Two Novel Amoeba-resistant Intranuclear Bacteria, Candidatus Berkiella cookevillensis and Candidatus Berkiella aquae.</title>
        <authorList>
            <person name="Mehari Y.T."/>
            <person name="Arivett B.A."/>
            <person name="Farone A.L."/>
            <person name="Gunderson J.H."/>
            <person name="Farone M.B."/>
        </authorList>
    </citation>
    <scope>NUCLEOTIDE SEQUENCE [LARGE SCALE GENOMIC DNA]</scope>
    <source>
        <strain evidence="1">CC99</strain>
    </source>
</reference>
<dbReference type="RefSeq" id="WP_057624758.1">
    <property type="nucleotide sequence ID" value="NZ_LKHV02000001.1"/>
</dbReference>
<organism evidence="1">
    <name type="scientific">Candidatus Berkiella cookevillensis</name>
    <dbReference type="NCBI Taxonomy" id="437022"/>
    <lineage>
        <taxon>Bacteria</taxon>
        <taxon>Pseudomonadati</taxon>
        <taxon>Pseudomonadota</taxon>
        <taxon>Gammaproteobacteria</taxon>
        <taxon>Candidatus Berkiellales</taxon>
        <taxon>Candidatus Berkiellaceae</taxon>
        <taxon>Candidatus Berkiella</taxon>
    </lineage>
</organism>
<dbReference type="EMBL" id="LKHV02000001">
    <property type="protein sequence ID" value="MCS5708664.1"/>
    <property type="molecule type" value="Genomic_DNA"/>
</dbReference>
<sequence>MKKGPTIYPHSPDVTQNYSYMPYFKSLFASQSELGKPVTVGKTYTNAFFDDLAPVHYFFTYIAGFLSGGWYGGKGTQLNAQQKRPYKIYADKNGCCSFKNNPAAKIPSGYYRYIVSPKGGLYIFGADPSLFHNSIRGSQPVQCAGSLYIDSGFITRIDNSSGHYRPSRSQFMRTLGGLYAARFVDDGTKVFTLNANSFFPIRHNHEGAIDELITSGVIQIPQPWQATHAIHNKMKQRL</sequence>
<dbReference type="AlphaFoldDB" id="A0A0Q9YC92"/>
<dbReference type="EMBL" id="LKHV01000008">
    <property type="protein sequence ID" value="KRG18230.1"/>
    <property type="molecule type" value="Genomic_DNA"/>
</dbReference>
<dbReference type="Proteomes" id="UP000051494">
    <property type="component" value="Unassembled WGS sequence"/>
</dbReference>